<evidence type="ECO:0000313" key="2">
    <source>
        <dbReference type="Proteomes" id="UP000664699"/>
    </source>
</evidence>
<accession>A0ABS3EG17</accession>
<keyword evidence="2" id="KW-1185">Reference proteome</keyword>
<proteinExistence type="predicted"/>
<comment type="caution">
    <text evidence="1">The sequence shown here is derived from an EMBL/GenBank/DDBJ whole genome shotgun (WGS) entry which is preliminary data.</text>
</comment>
<name>A0ABS3EG17_9HYPH</name>
<evidence type="ECO:0000313" key="1">
    <source>
        <dbReference type="EMBL" id="MBO0130909.1"/>
    </source>
</evidence>
<sequence length="624" mass="70302">MHDLPTLTDSETSLGERWVSFLRGYGPVGRRDGMYAETIMDLANNYGIEPLRFLHPFEGQISDALRPEEGVLTNLILTGTAGDGKTTLCNDLWEGLGGDDSRRRGRNRKSYSSLDVQTPDGPRTIHFIFEFSGFAPEHGQAWPEDKHDLVKRLAASILDPNPTEFFVIAANDGKLVNEWEGLPAGSPARRLNAVIEELLASGHSRRSDLRLLFLNLSRMSTKNILKAAVDCLVGRAEWTCFEDEAGDPAFGETSPLRRNYQLLCDPFVRKRLESLAELCDANGFHVSIREILLLLVNGLLGHRPSDENVMRPDDLRAVAAAGKYYEASLYQNVFGANLREQKREQFAVFNYLNGFRIGHETSNVHDALIVFGPDDEDLAVDHARLLASDAQFGNNPYFENLRTMYLNADEDRADAGEFVDALVGERRRLFFRLGDHETRFDPWKLTVFESAGIYQREVLWSLDTEGRVELHALSLIVQGLNRVWTGMLVGELETLYLSAGLDFSSARVSEIYLAEVPMQGGLYGNEVSVRFDKDLELPVLRVSINDTHYVDFTLFLRRFEFLIRVAKGALPSSFSKECYEDVMAFKTKVLSKYFQMSSKRATQINVMWVGDDGGINKRRLGVSL</sequence>
<gene>
    <name evidence="1" type="ORF">JZX89_09120</name>
</gene>
<dbReference type="EMBL" id="JAFLNA010000004">
    <property type="protein sequence ID" value="MBO0130909.1"/>
    <property type="molecule type" value="Genomic_DNA"/>
</dbReference>
<organism evidence="1 2">
    <name type="scientific">Agrobacterium burrii</name>
    <dbReference type="NCBI Taxonomy" id="2815339"/>
    <lineage>
        <taxon>Bacteria</taxon>
        <taxon>Pseudomonadati</taxon>
        <taxon>Pseudomonadota</taxon>
        <taxon>Alphaproteobacteria</taxon>
        <taxon>Hyphomicrobiales</taxon>
        <taxon>Rhizobiaceae</taxon>
        <taxon>Rhizobium/Agrobacterium group</taxon>
        <taxon>Agrobacterium</taxon>
        <taxon>Agrobacterium tumefaciens complex</taxon>
    </lineage>
</organism>
<dbReference type="Proteomes" id="UP000664699">
    <property type="component" value="Unassembled WGS sequence"/>
</dbReference>
<reference evidence="1 2" key="1">
    <citation type="submission" date="2021-03" db="EMBL/GenBank/DDBJ databases">
        <title>Whole genome sequence of Agrobacterium sp. strain Rnr.</title>
        <authorList>
            <person name="Mafakheri H."/>
            <person name="Taghavi S.M."/>
            <person name="Nemanja K."/>
            <person name="Osdaghi E."/>
        </authorList>
    </citation>
    <scope>NUCLEOTIDE SEQUENCE [LARGE SCALE GENOMIC DNA]</scope>
    <source>
        <strain evidence="1 2">Rnr</strain>
    </source>
</reference>
<dbReference type="RefSeq" id="WP_207133877.1">
    <property type="nucleotide sequence ID" value="NZ_JAFLNA010000004.1"/>
</dbReference>
<protein>
    <submittedName>
        <fullName evidence="1">Uncharacterized protein</fullName>
    </submittedName>
</protein>